<accession>A0ABW0BR74</accession>
<comment type="caution">
    <text evidence="2">The sequence shown here is derived from an EMBL/GenBank/DDBJ whole genome shotgun (WGS) entry which is preliminary data.</text>
</comment>
<name>A0ABW0BR74_9ACTN</name>
<keyword evidence="1" id="KW-0732">Signal</keyword>
<feature type="chain" id="PRO_5045535180" description="Peptidase C-terminal archaeal/bacterial domain-containing protein" evidence="1">
    <location>
        <begin position="30"/>
        <end position="275"/>
    </location>
</feature>
<organism evidence="2 3">
    <name type="scientific">Nocardioides taihuensis</name>
    <dbReference type="NCBI Taxonomy" id="1835606"/>
    <lineage>
        <taxon>Bacteria</taxon>
        <taxon>Bacillati</taxon>
        <taxon>Actinomycetota</taxon>
        <taxon>Actinomycetes</taxon>
        <taxon>Propionibacteriales</taxon>
        <taxon>Nocardioidaceae</taxon>
        <taxon>Nocardioides</taxon>
    </lineage>
</organism>
<dbReference type="EMBL" id="JBHSKD010000027">
    <property type="protein sequence ID" value="MFC5179372.1"/>
    <property type="molecule type" value="Genomic_DNA"/>
</dbReference>
<evidence type="ECO:0000313" key="3">
    <source>
        <dbReference type="Proteomes" id="UP001596087"/>
    </source>
</evidence>
<reference evidence="3" key="1">
    <citation type="journal article" date="2019" name="Int. J. Syst. Evol. Microbiol.">
        <title>The Global Catalogue of Microorganisms (GCM) 10K type strain sequencing project: providing services to taxonomists for standard genome sequencing and annotation.</title>
        <authorList>
            <consortium name="The Broad Institute Genomics Platform"/>
            <consortium name="The Broad Institute Genome Sequencing Center for Infectious Disease"/>
            <person name="Wu L."/>
            <person name="Ma J."/>
        </authorList>
    </citation>
    <scope>NUCLEOTIDE SEQUENCE [LARGE SCALE GENOMIC DNA]</scope>
    <source>
        <strain evidence="3">DFY41</strain>
    </source>
</reference>
<evidence type="ECO:0008006" key="4">
    <source>
        <dbReference type="Google" id="ProtNLM"/>
    </source>
</evidence>
<feature type="signal peptide" evidence="1">
    <location>
        <begin position="1"/>
        <end position="29"/>
    </location>
</feature>
<evidence type="ECO:0000313" key="2">
    <source>
        <dbReference type="EMBL" id="MFC5179372.1"/>
    </source>
</evidence>
<dbReference type="RefSeq" id="WP_378593446.1">
    <property type="nucleotide sequence ID" value="NZ_JBHSKD010000027.1"/>
</dbReference>
<dbReference type="Proteomes" id="UP001596087">
    <property type="component" value="Unassembled WGS sequence"/>
</dbReference>
<sequence length="275" mass="28267">MSHGRLVVATASLAALTLAPASLGAPAQAASPPNDDVVGAMTVTVPGSIGQSNAGATSSPGDGRHVGGHSIWFTFRASRSTTLLSTTAGSTPDTLLTLFQGPRSDRTLVDWDDNGGPGQSSAERTRVVRGHRYWIAVSTARGPGGHVVLTLGKVADPAYTVDVESATAGTASGRLVLTGTITCATPSEVWLYGGVSERVGDAVARGFTYLEVRRCGGAPTPITLTLDSDTGWAFEAGQGVFVSSAEVWDGITHTGLTFDSGVFPIVEDPLARTTR</sequence>
<protein>
    <recommendedName>
        <fullName evidence="4">Peptidase C-terminal archaeal/bacterial domain-containing protein</fullName>
    </recommendedName>
</protein>
<evidence type="ECO:0000256" key="1">
    <source>
        <dbReference type="SAM" id="SignalP"/>
    </source>
</evidence>
<proteinExistence type="predicted"/>
<keyword evidence="3" id="KW-1185">Reference proteome</keyword>
<gene>
    <name evidence="2" type="ORF">ACFPGP_22010</name>
</gene>